<dbReference type="AlphaFoldDB" id="G5BNS4"/>
<dbReference type="GO" id="GO:0005739">
    <property type="term" value="C:mitochondrion"/>
    <property type="evidence" value="ECO:0007669"/>
    <property type="project" value="TreeGrafter"/>
</dbReference>
<dbReference type="EMBL" id="JH171155">
    <property type="protein sequence ID" value="EHB10935.1"/>
    <property type="molecule type" value="Genomic_DNA"/>
</dbReference>
<dbReference type="GO" id="GO:0051881">
    <property type="term" value="P:regulation of mitochondrial membrane potential"/>
    <property type="evidence" value="ECO:0007669"/>
    <property type="project" value="TreeGrafter"/>
</dbReference>
<accession>G5BNS4</accession>
<dbReference type="GO" id="GO:0006954">
    <property type="term" value="P:inflammatory response"/>
    <property type="evidence" value="ECO:0007669"/>
    <property type="project" value="TreeGrafter"/>
</dbReference>
<dbReference type="InterPro" id="IPR029393">
    <property type="entry name" value="FUS1"/>
</dbReference>
<dbReference type="InParanoid" id="G5BNS4"/>
<evidence type="ECO:0000313" key="3">
    <source>
        <dbReference type="Proteomes" id="UP000006813"/>
    </source>
</evidence>
<organism evidence="2 3">
    <name type="scientific">Heterocephalus glaber</name>
    <name type="common">Naked mole rat</name>
    <dbReference type="NCBI Taxonomy" id="10181"/>
    <lineage>
        <taxon>Eukaryota</taxon>
        <taxon>Metazoa</taxon>
        <taxon>Chordata</taxon>
        <taxon>Craniata</taxon>
        <taxon>Vertebrata</taxon>
        <taxon>Euteleostomi</taxon>
        <taxon>Mammalia</taxon>
        <taxon>Eutheria</taxon>
        <taxon>Euarchontoglires</taxon>
        <taxon>Glires</taxon>
        <taxon>Rodentia</taxon>
        <taxon>Hystricomorpha</taxon>
        <taxon>Bathyergidae</taxon>
        <taxon>Heterocephalus</taxon>
    </lineage>
</organism>
<feature type="region of interest" description="Disordered" evidence="1">
    <location>
        <begin position="1"/>
        <end position="20"/>
    </location>
</feature>
<evidence type="ECO:0000256" key="1">
    <source>
        <dbReference type="SAM" id="MobiDB-lite"/>
    </source>
</evidence>
<name>G5BNS4_HETGA</name>
<dbReference type="PANTHER" id="PTHR15453">
    <property type="entry name" value="TUMOR SUPPRESSOR CANDIDATE 2"/>
    <property type="match status" value="1"/>
</dbReference>
<proteinExistence type="predicted"/>
<protein>
    <submittedName>
        <fullName evidence="2">Tumor suppressor candidate 2</fullName>
    </submittedName>
</protein>
<sequence>MRQRLQSSGLWPFASATGGSVPETRLRALSKPWYSPRSTFCEEDGDLAHEFYEETVVTMNGQKRAKLRQVYKALIP</sequence>
<evidence type="ECO:0000313" key="2">
    <source>
        <dbReference type="EMBL" id="EHB10935.1"/>
    </source>
</evidence>
<dbReference type="Pfam" id="PF15000">
    <property type="entry name" value="TUSC2"/>
    <property type="match status" value="1"/>
</dbReference>
<reference evidence="2 3" key="1">
    <citation type="journal article" date="2011" name="Nature">
        <title>Genome sequencing reveals insights into physiology and longevity of the naked mole rat.</title>
        <authorList>
            <person name="Kim E.B."/>
            <person name="Fang X."/>
            <person name="Fushan A.A."/>
            <person name="Huang Z."/>
            <person name="Lobanov A.V."/>
            <person name="Han L."/>
            <person name="Marino S.M."/>
            <person name="Sun X."/>
            <person name="Turanov A.A."/>
            <person name="Yang P."/>
            <person name="Yim S.H."/>
            <person name="Zhao X."/>
            <person name="Kasaikina M.V."/>
            <person name="Stoletzki N."/>
            <person name="Peng C."/>
            <person name="Polak P."/>
            <person name="Xiong Z."/>
            <person name="Kiezun A."/>
            <person name="Zhu Y."/>
            <person name="Chen Y."/>
            <person name="Kryukov G.V."/>
            <person name="Zhang Q."/>
            <person name="Peshkin L."/>
            <person name="Yang L."/>
            <person name="Bronson R.T."/>
            <person name="Buffenstein R."/>
            <person name="Wang B."/>
            <person name="Han C."/>
            <person name="Li Q."/>
            <person name="Chen L."/>
            <person name="Zhao W."/>
            <person name="Sunyaev S.R."/>
            <person name="Park T.J."/>
            <person name="Zhang G."/>
            <person name="Wang J."/>
            <person name="Gladyshev V.N."/>
        </authorList>
    </citation>
    <scope>NUCLEOTIDE SEQUENCE [LARGE SCALE GENOMIC DNA]</scope>
</reference>
<dbReference type="PANTHER" id="PTHR15453:SF8">
    <property type="entry name" value="TUMOR SUPPRESSOR CANDIDATE 2"/>
    <property type="match status" value="1"/>
</dbReference>
<gene>
    <name evidence="2" type="ORF">GW7_15200</name>
</gene>
<dbReference type="Proteomes" id="UP000006813">
    <property type="component" value="Unassembled WGS sequence"/>
</dbReference>